<gene>
    <name evidence="1" type="ORF">N7G274_002838</name>
</gene>
<evidence type="ECO:0000313" key="1">
    <source>
        <dbReference type="EMBL" id="KAL2045063.1"/>
    </source>
</evidence>
<organism evidence="1 2">
    <name type="scientific">Stereocaulon virgatum</name>
    <dbReference type="NCBI Taxonomy" id="373712"/>
    <lineage>
        <taxon>Eukaryota</taxon>
        <taxon>Fungi</taxon>
        <taxon>Dikarya</taxon>
        <taxon>Ascomycota</taxon>
        <taxon>Pezizomycotina</taxon>
        <taxon>Lecanoromycetes</taxon>
        <taxon>OSLEUM clade</taxon>
        <taxon>Lecanoromycetidae</taxon>
        <taxon>Lecanorales</taxon>
        <taxon>Lecanorineae</taxon>
        <taxon>Stereocaulaceae</taxon>
        <taxon>Stereocaulon</taxon>
    </lineage>
</organism>
<dbReference type="Proteomes" id="UP001590950">
    <property type="component" value="Unassembled WGS sequence"/>
</dbReference>
<proteinExistence type="predicted"/>
<dbReference type="EMBL" id="JBEFKJ010000008">
    <property type="protein sequence ID" value="KAL2045063.1"/>
    <property type="molecule type" value="Genomic_DNA"/>
</dbReference>
<sequence length="218" mass="24914">MEMNTINLPQREGWTTSDMMRCGDDFTVDDAAKIMMQFWHEWADNFEARLFQLVDQTEYTEICAPDDMYLIHKFSKYPERPTVQPGISPEKQGALLDRVWQSWAAEVEKLFVALKECLLRGKPLPKDDLAFYYTIDNEVSRSPIPSLNESLNDDFSLTPVSTLLRILLWMSGVKFSVSSSPPTDLMGRMERLCIETGTYSGSGCFPEEMATRIGNLTL</sequence>
<protein>
    <submittedName>
        <fullName evidence="1">Uncharacterized protein</fullName>
    </submittedName>
</protein>
<reference evidence="1 2" key="1">
    <citation type="submission" date="2024-09" db="EMBL/GenBank/DDBJ databases">
        <title>Rethinking Asexuality: The Enigmatic Case of Functional Sexual Genes in Lepraria (Stereocaulaceae).</title>
        <authorList>
            <person name="Doellman M."/>
            <person name="Sun Y."/>
            <person name="Barcenas-Pena A."/>
            <person name="Lumbsch H.T."/>
            <person name="Grewe F."/>
        </authorList>
    </citation>
    <scope>NUCLEOTIDE SEQUENCE [LARGE SCALE GENOMIC DNA]</scope>
    <source>
        <strain evidence="1 2">Mercado 3170</strain>
    </source>
</reference>
<keyword evidence="2" id="KW-1185">Reference proteome</keyword>
<accession>A0ABR4AIZ0</accession>
<name>A0ABR4AIZ0_9LECA</name>
<evidence type="ECO:0000313" key="2">
    <source>
        <dbReference type="Proteomes" id="UP001590950"/>
    </source>
</evidence>
<comment type="caution">
    <text evidence="1">The sequence shown here is derived from an EMBL/GenBank/DDBJ whole genome shotgun (WGS) entry which is preliminary data.</text>
</comment>